<dbReference type="eggNOG" id="ENOG502S1YX">
    <property type="taxonomic scope" value="Eukaryota"/>
</dbReference>
<reference evidence="5" key="1">
    <citation type="journal article" date="2010" name="Genome Biol.">
        <title>Genome sequence of the necrotrophic plant pathogen Pythium ultimum reveals original pathogenicity mechanisms and effector repertoire.</title>
        <authorList>
            <person name="Levesque C.A."/>
            <person name="Brouwer H."/>
            <person name="Cano L."/>
            <person name="Hamilton J.P."/>
            <person name="Holt C."/>
            <person name="Huitema E."/>
            <person name="Raffaele S."/>
            <person name="Robideau G.P."/>
            <person name="Thines M."/>
            <person name="Win J."/>
            <person name="Zerillo M.M."/>
            <person name="Beakes G.W."/>
            <person name="Boore J.L."/>
            <person name="Busam D."/>
            <person name="Dumas B."/>
            <person name="Ferriera S."/>
            <person name="Fuerstenberg S.I."/>
            <person name="Gachon C.M."/>
            <person name="Gaulin E."/>
            <person name="Govers F."/>
            <person name="Grenville-Briggs L."/>
            <person name="Horner N."/>
            <person name="Hostetler J."/>
            <person name="Jiang R.H."/>
            <person name="Johnson J."/>
            <person name="Krajaejun T."/>
            <person name="Lin H."/>
            <person name="Meijer H.J."/>
            <person name="Moore B."/>
            <person name="Morris P."/>
            <person name="Phuntmart V."/>
            <person name="Puiu D."/>
            <person name="Shetty J."/>
            <person name="Stajich J.E."/>
            <person name="Tripathy S."/>
            <person name="Wawra S."/>
            <person name="van West P."/>
            <person name="Whitty B.R."/>
            <person name="Coutinho P.M."/>
            <person name="Henrissat B."/>
            <person name="Martin F."/>
            <person name="Thomas P.D."/>
            <person name="Tyler B.M."/>
            <person name="De Vries R.P."/>
            <person name="Kamoun S."/>
            <person name="Yandell M."/>
            <person name="Tisserat N."/>
            <person name="Buell C.R."/>
        </authorList>
    </citation>
    <scope>NUCLEOTIDE SEQUENCE</scope>
    <source>
        <strain evidence="5">DAOM:BR144</strain>
    </source>
</reference>
<dbReference type="InterPro" id="IPR023149">
    <property type="entry name" value="Trans_acon_MeTrfase_C"/>
</dbReference>
<dbReference type="InParanoid" id="K3WLB9"/>
<reference evidence="4" key="3">
    <citation type="submission" date="2015-02" db="UniProtKB">
        <authorList>
            <consortium name="EnsemblProtists"/>
        </authorList>
    </citation>
    <scope>IDENTIFICATION</scope>
    <source>
        <strain evidence="4">DAOM BR144</strain>
    </source>
</reference>
<feature type="domain" description="Methyltransferase" evidence="3">
    <location>
        <begin position="49"/>
        <end position="149"/>
    </location>
</feature>
<protein>
    <recommendedName>
        <fullName evidence="3">Methyltransferase domain-containing protein</fullName>
    </recommendedName>
</protein>
<dbReference type="Gene3D" id="3.40.50.150">
    <property type="entry name" value="Vaccinia Virus protein VP39"/>
    <property type="match status" value="1"/>
</dbReference>
<evidence type="ECO:0000259" key="3">
    <source>
        <dbReference type="Pfam" id="PF13649"/>
    </source>
</evidence>
<keyword evidence="1" id="KW-0489">Methyltransferase</keyword>
<dbReference type="STRING" id="431595.K3WLB9"/>
<proteinExistence type="predicted"/>
<keyword evidence="2" id="KW-0808">Transferase</keyword>
<dbReference type="InterPro" id="IPR041698">
    <property type="entry name" value="Methyltransf_25"/>
</dbReference>
<dbReference type="EnsemblProtists" id="PYU1_T005761">
    <property type="protein sequence ID" value="PYU1_T005761"/>
    <property type="gene ID" value="PYU1_G005750"/>
</dbReference>
<reference evidence="5" key="2">
    <citation type="submission" date="2010-04" db="EMBL/GenBank/DDBJ databases">
        <authorList>
            <person name="Buell R."/>
            <person name="Hamilton J."/>
            <person name="Hostetler J."/>
        </authorList>
    </citation>
    <scope>NUCLEOTIDE SEQUENCE [LARGE SCALE GENOMIC DNA]</scope>
    <source>
        <strain evidence="5">DAOM:BR144</strain>
    </source>
</reference>
<dbReference type="CDD" id="cd02440">
    <property type="entry name" value="AdoMet_MTases"/>
    <property type="match status" value="1"/>
</dbReference>
<organism evidence="4 5">
    <name type="scientific">Globisporangium ultimum (strain ATCC 200006 / CBS 805.95 / DAOM BR144)</name>
    <name type="common">Pythium ultimum</name>
    <dbReference type="NCBI Taxonomy" id="431595"/>
    <lineage>
        <taxon>Eukaryota</taxon>
        <taxon>Sar</taxon>
        <taxon>Stramenopiles</taxon>
        <taxon>Oomycota</taxon>
        <taxon>Peronosporomycetes</taxon>
        <taxon>Pythiales</taxon>
        <taxon>Pythiaceae</taxon>
        <taxon>Globisporangium</taxon>
    </lineage>
</organism>
<sequence>MKQHAAQAAQVWQPAKYLKFEAFRLRPALELLNRIPALPSQAKDQRIQIVDLGAGSGNMGPAFLQRWPDASVTFVDTSISMLEQGKAEHASNPDIDAAVHFSYVQDSFETYQPTSPVDLIYSNAAFHWVNSERQASLLPRLMSYLKPGGVLAFQIPDTRAQPSHQLMVEAAAQLGITDLVANVRWVTCERNPDFYYELFKGIDASINLDMWATIYAQVMEGENPIADFTSSTGLGPYLEQLGSLDEMPLAKQYEQKYRELIAKAYPKQTDGCTIFNLKRFFLIATKPL</sequence>
<dbReference type="PANTHER" id="PTHR43861:SF1">
    <property type="entry name" value="TRANS-ACONITATE 2-METHYLTRANSFERASE"/>
    <property type="match status" value="1"/>
</dbReference>
<dbReference type="Pfam" id="PF13649">
    <property type="entry name" value="Methyltransf_25"/>
    <property type="match status" value="1"/>
</dbReference>
<evidence type="ECO:0000256" key="1">
    <source>
        <dbReference type="ARBA" id="ARBA00022603"/>
    </source>
</evidence>
<dbReference type="HOGENOM" id="CLU_037990_5_2_1"/>
<dbReference type="SUPFAM" id="SSF53335">
    <property type="entry name" value="S-adenosyl-L-methionine-dependent methyltransferases"/>
    <property type="match status" value="1"/>
</dbReference>
<name>K3WLB9_GLOUD</name>
<dbReference type="PANTHER" id="PTHR43861">
    <property type="entry name" value="TRANS-ACONITATE 2-METHYLTRANSFERASE-RELATED"/>
    <property type="match status" value="1"/>
</dbReference>
<evidence type="ECO:0000256" key="2">
    <source>
        <dbReference type="ARBA" id="ARBA00022679"/>
    </source>
</evidence>
<dbReference type="InterPro" id="IPR029063">
    <property type="entry name" value="SAM-dependent_MTases_sf"/>
</dbReference>
<dbReference type="Proteomes" id="UP000019132">
    <property type="component" value="Unassembled WGS sequence"/>
</dbReference>
<dbReference type="EMBL" id="GL376573">
    <property type="status" value="NOT_ANNOTATED_CDS"/>
    <property type="molecule type" value="Genomic_DNA"/>
</dbReference>
<keyword evidence="5" id="KW-1185">Reference proteome</keyword>
<dbReference type="GO" id="GO:0032259">
    <property type="term" value="P:methylation"/>
    <property type="evidence" value="ECO:0007669"/>
    <property type="project" value="UniProtKB-KW"/>
</dbReference>
<evidence type="ECO:0000313" key="4">
    <source>
        <dbReference type="EnsemblProtists" id="PYU1_T005761"/>
    </source>
</evidence>
<dbReference type="GO" id="GO:0030798">
    <property type="term" value="F:trans-aconitate 2-methyltransferase activity"/>
    <property type="evidence" value="ECO:0007669"/>
    <property type="project" value="InterPro"/>
</dbReference>
<dbReference type="OMA" id="YLAFADH"/>
<accession>K3WLB9</accession>
<dbReference type="VEuPathDB" id="FungiDB:PYU1_G005750"/>
<evidence type="ECO:0000313" key="5">
    <source>
        <dbReference type="Proteomes" id="UP000019132"/>
    </source>
</evidence>
<dbReference type="AlphaFoldDB" id="K3WLB9"/>
<dbReference type="Gene3D" id="1.10.150.290">
    <property type="entry name" value="S-adenosyl-L-methionine-dependent methyltransferases"/>
    <property type="match status" value="1"/>
</dbReference>